<feature type="region of interest" description="Disordered" evidence="1">
    <location>
        <begin position="1"/>
        <end position="54"/>
    </location>
</feature>
<feature type="region of interest" description="Disordered" evidence="1">
    <location>
        <begin position="80"/>
        <end position="352"/>
    </location>
</feature>
<feature type="compositionally biased region" description="Polar residues" evidence="1">
    <location>
        <begin position="275"/>
        <end position="301"/>
    </location>
</feature>
<feature type="compositionally biased region" description="Basic residues" evidence="1">
    <location>
        <begin position="1"/>
        <end position="11"/>
    </location>
</feature>
<protein>
    <recommendedName>
        <fullName evidence="2">YMC020W-like alpha/beta hydrolase domain-containing protein</fullName>
    </recommendedName>
</protein>
<dbReference type="InterPro" id="IPR058933">
    <property type="entry name" value="YMC020W-like_ab_hydrolase"/>
</dbReference>
<dbReference type="AlphaFoldDB" id="A0AAD6GG39"/>
<dbReference type="InterPro" id="IPR058934">
    <property type="entry name" value="YMC020W-like"/>
</dbReference>
<evidence type="ECO:0000313" key="4">
    <source>
        <dbReference type="Proteomes" id="UP001220324"/>
    </source>
</evidence>
<gene>
    <name evidence="3" type="ORF">N7494_003900</name>
</gene>
<evidence type="ECO:0000259" key="2">
    <source>
        <dbReference type="Pfam" id="PF26147"/>
    </source>
</evidence>
<feature type="compositionally biased region" description="Basic and acidic residues" evidence="1">
    <location>
        <begin position="302"/>
        <end position="314"/>
    </location>
</feature>
<feature type="compositionally biased region" description="Polar residues" evidence="1">
    <location>
        <begin position="220"/>
        <end position="241"/>
    </location>
</feature>
<dbReference type="Pfam" id="PF26147">
    <property type="entry name" value="AB_HYDROLASE_YMC0-YMC35"/>
    <property type="match status" value="1"/>
</dbReference>
<dbReference type="PANTHER" id="PTHR47349:SF1">
    <property type="entry name" value="AER328WP"/>
    <property type="match status" value="1"/>
</dbReference>
<dbReference type="PANTHER" id="PTHR47349">
    <property type="entry name" value="CHROMOSOME 8, WHOLE GENOME SHOTGUN SEQUENCE"/>
    <property type="match status" value="1"/>
</dbReference>
<feature type="compositionally biased region" description="Polar residues" evidence="1">
    <location>
        <begin position="106"/>
        <end position="131"/>
    </location>
</feature>
<dbReference type="EMBL" id="JAQIZZ010000003">
    <property type="protein sequence ID" value="KAJ5546315.1"/>
    <property type="molecule type" value="Genomic_DNA"/>
</dbReference>
<evidence type="ECO:0000256" key="1">
    <source>
        <dbReference type="SAM" id="MobiDB-lite"/>
    </source>
</evidence>
<proteinExistence type="predicted"/>
<feature type="compositionally biased region" description="Low complexity" evidence="1">
    <location>
        <begin position="253"/>
        <end position="266"/>
    </location>
</feature>
<comment type="caution">
    <text evidence="3">The sequence shown here is derived from an EMBL/GenBank/DDBJ whole genome shotgun (WGS) entry which is preliminary data.</text>
</comment>
<feature type="domain" description="YMC020W-like alpha/beta hydrolase" evidence="2">
    <location>
        <begin position="439"/>
        <end position="790"/>
    </location>
</feature>
<sequence>MTPKGSRKRAKPSPSGADSPSPASPNNTGRDRSDSQPQGRASWYPGSWSTASRVSKAAPVTEVARESISVAQNVASSLAESSTSLFNSPKRNRAPSIQLIKKAGASTRSLPANVTTTRVNIASDGSASTTALDKLEDTLVPETPATDKESSSASPAKHQEKAAEGQEPAIGASPEPSTLHAGHAAEQPSGWFSWIYPTGITQKETVSDPETTDQAERPSDSTPATNNADIETNIANLTEQGKQLEQEHDNKPAQTEAAEETTLTAQKRSWLQMWYGSSESKQEEQATAGSSNLPPTESDPSTTKDVDMSPKDPTEEHEEAAGLPQPLAGTMKSSGWSFWSKDPPKNAMPGKPQEVEAIEASVAPNTPSRSTGLEPDPEANINITKKGSLKVKSPNDSRFKDGAISTIEATSTLTPPIEPRAIDSTASKQLQNILPNQVLPRFEDTYKLEESPSLLQSLGRFLHYSKGPEHNHVSRVKEPPRIKRALAIGVHGYFPAPLIRTVLGQPTGTSIRFSNMAAESIRKWTADHGYSCDIEKIALEGEGRISERVDLLWKLLLNWMEEIRKADFILVACHSQGVPVSIMLVAKLISFGCVNASRVGICAMAGVNMGPFSSYRSRWISGSAGELFDFELPSSKVSQDYEAALRCALDFGVRISYVGSIDDQLVSLESSLFSPIAHPYIYRSVFVDGRVHAPSFVSHLVGFALKLRNLGIPDHGLIRELSTPLAGSLYTGDGHSRLYDDEAVYYMAIQFALETSTSRDATLKIKRSNPSAASNPYILPFAMRGLLEEEHVRRELQEETMELLRQFDDWKPSSKVLKDVKFRLEGIRSKL</sequence>
<feature type="compositionally biased region" description="Basic and acidic residues" evidence="1">
    <location>
        <begin position="242"/>
        <end position="251"/>
    </location>
</feature>
<reference evidence="3 4" key="1">
    <citation type="journal article" date="2023" name="IMA Fungus">
        <title>Comparative genomic study of the Penicillium genus elucidates a diverse pangenome and 15 lateral gene transfer events.</title>
        <authorList>
            <person name="Petersen C."/>
            <person name="Sorensen T."/>
            <person name="Nielsen M.R."/>
            <person name="Sondergaard T.E."/>
            <person name="Sorensen J.L."/>
            <person name="Fitzpatrick D.A."/>
            <person name="Frisvad J.C."/>
            <person name="Nielsen K.L."/>
        </authorList>
    </citation>
    <scope>NUCLEOTIDE SEQUENCE [LARGE SCALE GENOMIC DNA]</scope>
    <source>
        <strain evidence="3 4">IBT 35679</strain>
    </source>
</reference>
<feature type="compositionally biased region" description="Low complexity" evidence="1">
    <location>
        <begin position="12"/>
        <end position="25"/>
    </location>
</feature>
<dbReference type="Proteomes" id="UP001220324">
    <property type="component" value="Unassembled WGS sequence"/>
</dbReference>
<organism evidence="3 4">
    <name type="scientific">Penicillium frequentans</name>
    <dbReference type="NCBI Taxonomy" id="3151616"/>
    <lineage>
        <taxon>Eukaryota</taxon>
        <taxon>Fungi</taxon>
        <taxon>Dikarya</taxon>
        <taxon>Ascomycota</taxon>
        <taxon>Pezizomycotina</taxon>
        <taxon>Eurotiomycetes</taxon>
        <taxon>Eurotiomycetidae</taxon>
        <taxon>Eurotiales</taxon>
        <taxon>Aspergillaceae</taxon>
        <taxon>Penicillium</taxon>
    </lineage>
</organism>
<evidence type="ECO:0000313" key="3">
    <source>
        <dbReference type="EMBL" id="KAJ5546315.1"/>
    </source>
</evidence>
<accession>A0AAD6GG39</accession>
<name>A0AAD6GG39_9EURO</name>
<feature type="compositionally biased region" description="Polar residues" evidence="1">
    <location>
        <begin position="80"/>
        <end position="89"/>
    </location>
</feature>
<keyword evidence="4" id="KW-1185">Reference proteome</keyword>